<dbReference type="CDD" id="cd07199">
    <property type="entry name" value="Pat17_PNPLA8_PNPLA9_like"/>
    <property type="match status" value="1"/>
</dbReference>
<keyword evidence="2 7" id="KW-0863">Zinc-finger</keyword>
<feature type="short sequence motif" description="GXSXG" evidence="8">
    <location>
        <begin position="750"/>
        <end position="754"/>
    </location>
</feature>
<keyword evidence="1" id="KW-0479">Metal-binding</keyword>
<evidence type="ECO:0000259" key="11">
    <source>
        <dbReference type="PROSITE" id="PS51635"/>
    </source>
</evidence>
<keyword evidence="5 8" id="KW-0442">Lipid degradation</keyword>
<evidence type="ECO:0000256" key="8">
    <source>
        <dbReference type="PROSITE-ProRule" id="PRU01161"/>
    </source>
</evidence>
<evidence type="ECO:0000256" key="2">
    <source>
        <dbReference type="ARBA" id="ARBA00022771"/>
    </source>
</evidence>
<evidence type="ECO:0000256" key="4">
    <source>
        <dbReference type="ARBA" id="ARBA00022833"/>
    </source>
</evidence>
<evidence type="ECO:0000313" key="13">
    <source>
        <dbReference type="Proteomes" id="UP000244855"/>
    </source>
</evidence>
<dbReference type="OrthoDB" id="194358at2759"/>
<dbReference type="Gene3D" id="3.40.1090.10">
    <property type="entry name" value="Cytosolic phospholipase A2 catalytic domain"/>
    <property type="match status" value="1"/>
</dbReference>
<evidence type="ECO:0000256" key="5">
    <source>
        <dbReference type="ARBA" id="ARBA00022963"/>
    </source>
</evidence>
<dbReference type="GO" id="GO:0016020">
    <property type="term" value="C:membrane"/>
    <property type="evidence" value="ECO:0007669"/>
    <property type="project" value="TreeGrafter"/>
</dbReference>
<feature type="compositionally biased region" description="Low complexity" evidence="9">
    <location>
        <begin position="8"/>
        <end position="26"/>
    </location>
</feature>
<dbReference type="GO" id="GO:0019369">
    <property type="term" value="P:arachidonate metabolic process"/>
    <property type="evidence" value="ECO:0007669"/>
    <property type="project" value="TreeGrafter"/>
</dbReference>
<feature type="active site" description="Nucleophile" evidence="8">
    <location>
        <position position="752"/>
    </location>
</feature>
<dbReference type="PANTHER" id="PTHR24185:SF1">
    <property type="entry name" value="CALCIUM-INDEPENDENT PHOSPHOLIPASE A2-GAMMA"/>
    <property type="match status" value="1"/>
</dbReference>
<feature type="domain" description="PNPLA" evidence="11">
    <location>
        <begin position="712"/>
        <end position="923"/>
    </location>
</feature>
<dbReference type="AlphaFoldDB" id="A0A2V1DS48"/>
<dbReference type="PROSITE" id="PS50089">
    <property type="entry name" value="ZF_RING_2"/>
    <property type="match status" value="1"/>
</dbReference>
<dbReference type="GO" id="GO:0008270">
    <property type="term" value="F:zinc ion binding"/>
    <property type="evidence" value="ECO:0007669"/>
    <property type="project" value="UniProtKB-KW"/>
</dbReference>
<evidence type="ECO:0000256" key="1">
    <source>
        <dbReference type="ARBA" id="ARBA00022723"/>
    </source>
</evidence>
<gene>
    <name evidence="12" type="ORF">DM02DRAFT_592134</name>
</gene>
<feature type="short sequence motif" description="GXGXXG" evidence="8">
    <location>
        <begin position="716"/>
        <end position="721"/>
    </location>
</feature>
<dbReference type="SUPFAM" id="SSF52151">
    <property type="entry name" value="FabD/lysophospholipase-like"/>
    <property type="match status" value="1"/>
</dbReference>
<protein>
    <recommendedName>
        <fullName evidence="14">FabD/lysophospholipase-like protein</fullName>
    </recommendedName>
</protein>
<name>A0A2V1DS48_9PLEO</name>
<keyword evidence="3 8" id="KW-0378">Hydrolase</keyword>
<organism evidence="12 13">
    <name type="scientific">Periconia macrospinosa</name>
    <dbReference type="NCBI Taxonomy" id="97972"/>
    <lineage>
        <taxon>Eukaryota</taxon>
        <taxon>Fungi</taxon>
        <taxon>Dikarya</taxon>
        <taxon>Ascomycota</taxon>
        <taxon>Pezizomycotina</taxon>
        <taxon>Dothideomycetes</taxon>
        <taxon>Pleosporomycetidae</taxon>
        <taxon>Pleosporales</taxon>
        <taxon>Massarineae</taxon>
        <taxon>Periconiaceae</taxon>
        <taxon>Periconia</taxon>
    </lineage>
</organism>
<dbReference type="GO" id="GO:0016042">
    <property type="term" value="P:lipid catabolic process"/>
    <property type="evidence" value="ECO:0007669"/>
    <property type="project" value="UniProtKB-UniRule"/>
</dbReference>
<dbReference type="SUPFAM" id="SSF52540">
    <property type="entry name" value="P-loop containing nucleoside triphosphate hydrolases"/>
    <property type="match status" value="1"/>
</dbReference>
<evidence type="ECO:0000256" key="3">
    <source>
        <dbReference type="ARBA" id="ARBA00022801"/>
    </source>
</evidence>
<feature type="region of interest" description="Disordered" evidence="9">
    <location>
        <begin position="1"/>
        <end position="31"/>
    </location>
</feature>
<feature type="short sequence motif" description="DGA/G" evidence="8">
    <location>
        <begin position="910"/>
        <end position="912"/>
    </location>
</feature>
<dbReference type="PANTHER" id="PTHR24185">
    <property type="entry name" value="CALCIUM-INDEPENDENT PHOSPHOLIPASE A2-GAMMA"/>
    <property type="match status" value="1"/>
</dbReference>
<dbReference type="InterPro" id="IPR017907">
    <property type="entry name" value="Znf_RING_CS"/>
</dbReference>
<evidence type="ECO:0000256" key="9">
    <source>
        <dbReference type="SAM" id="MobiDB-lite"/>
    </source>
</evidence>
<dbReference type="GO" id="GO:0046486">
    <property type="term" value="P:glycerolipid metabolic process"/>
    <property type="evidence" value="ECO:0007669"/>
    <property type="project" value="UniProtKB-ARBA"/>
</dbReference>
<dbReference type="InterPro" id="IPR027417">
    <property type="entry name" value="P-loop_NTPase"/>
</dbReference>
<sequence length="1278" mass="146176">MPIDSGDSNYRQQRSRSRTNSSTYQSLPGEETCDSCDRTASDVSYCNVCNTNLCEDCWPAQAAHRKRRLAPGNIPHEKTNAVVARKIQRVLDPPSTEEKRSQLHENDEQKAWFGIERPNNGSSPIFQDYGRYENLLATTEESWHPQFQTTQLGRDSRTPSLVSFVGQTGAGKSTLIKLIVDLNTESDQTYCTPVVGASGIDVPTSEDVHLYSDPVTASTDTPVFFADCEGLQGGEREPLGAKFKRDRKKAPKKDERTPLPTSERELVWADTTALASREFAVTNLYPRLLYTFSDVIVFVLRNPRVIESVFEQLVNWAAAALEMSSNQPVLPHAIIVLNASENDIDTQQWDPSLATESLLESISRTVYRNPTFKKYAQFWRERKKHIESVRQLMESYYSSIQVVRIPAEGRPQLIKQQVMRLYNGIHDACGAARNRKAQLRMLLDAEELQSYLQCAFDHFALALDRPFDFVQASFSNSPIPLDFGGNILKLAINLMHIWENKADVQVIFQELSYMVASCIMLDSTRNKNKGTGDVIFSQYLPHLDAALENFCDQHWPCEYIQPENGVFAVGEYQSRWSFERLQEEFRCNSYFRLEELLQLLKDKMSHRDDEQRVAAEIHRDSVMAWFYRHVSRDGRSERYNSHTVCFCCLTEPPEYALPCGHILCLQCIKTYGEKRGKTEFEMQGCPLEFQTTQLYHSWRVYLKPQSAGVRVLTLDGGGMRGIVELEILRSIEREMNDKLAIHYFFDLVVGTSTGGIIALGLVARNLSVRECIESFETLCAKAFTRRTGGNLPFVGWVVDNYMHSRYETKPLEEALKTAFSEEEYLFGGRKSPQSLLPNIKVAVTSTVSSNSAFVFSNYNRNCDEKLSYQFYRPEGIQSELKIWEAARATSAAPRLFKPFHHEPSKQIYLDGALCHNNPIKVADREWKLLWPNELCDYPDIVLSLGTGYNPHTRRVPVKKSVPERLGIVAHGKSLVKLAKDHIQDSLDCEKAWRDYVNLLPSNASASRFNRFNIPLMHDPPPLDDVQKMKTLQQDAINQLSRDSNRIRKLSLQLLATSFYWETARVQQEDCSSPIVEPMLIINLGHILCRFSEKSRETKELGRLIKDKGFVERSPFFLICERHSREHAQIRELSPEILYKMIYEGKFDMGKINITLENKLSDTEIYLCINENESFPISGFPRCLFQDERDQASTYSFTGCYQISDRKNSQKLCILWLQTVDGGREAPKIITCGASGIPPIRLEYQEKAQFQTILILDMRSSPTPSQSSIHHRRKSIHHH</sequence>
<dbReference type="Pfam" id="PF01734">
    <property type="entry name" value="Patatin"/>
    <property type="match status" value="1"/>
</dbReference>
<dbReference type="STRING" id="97972.A0A2V1DS48"/>
<feature type="domain" description="RING-type" evidence="10">
    <location>
        <begin position="645"/>
        <end position="687"/>
    </location>
</feature>
<dbReference type="Proteomes" id="UP000244855">
    <property type="component" value="Unassembled WGS sequence"/>
</dbReference>
<feature type="compositionally biased region" description="Basic residues" evidence="9">
    <location>
        <begin position="242"/>
        <end position="251"/>
    </location>
</feature>
<evidence type="ECO:0000256" key="6">
    <source>
        <dbReference type="ARBA" id="ARBA00023098"/>
    </source>
</evidence>
<dbReference type="SUPFAM" id="SSF57850">
    <property type="entry name" value="RING/U-box"/>
    <property type="match status" value="1"/>
</dbReference>
<feature type="active site" description="Proton acceptor" evidence="8">
    <location>
        <position position="910"/>
    </location>
</feature>
<dbReference type="PROSITE" id="PS51635">
    <property type="entry name" value="PNPLA"/>
    <property type="match status" value="1"/>
</dbReference>
<keyword evidence="6 8" id="KW-0443">Lipid metabolism</keyword>
<reference evidence="12 13" key="1">
    <citation type="journal article" date="2018" name="Sci. Rep.">
        <title>Comparative genomics provides insights into the lifestyle and reveals functional heterogeneity of dark septate endophytic fungi.</title>
        <authorList>
            <person name="Knapp D.G."/>
            <person name="Nemeth J.B."/>
            <person name="Barry K."/>
            <person name="Hainaut M."/>
            <person name="Henrissat B."/>
            <person name="Johnson J."/>
            <person name="Kuo A."/>
            <person name="Lim J.H.P."/>
            <person name="Lipzen A."/>
            <person name="Nolan M."/>
            <person name="Ohm R.A."/>
            <person name="Tamas L."/>
            <person name="Grigoriev I.V."/>
            <person name="Spatafora J.W."/>
            <person name="Nagy L.G."/>
            <person name="Kovacs G.M."/>
        </authorList>
    </citation>
    <scope>NUCLEOTIDE SEQUENCE [LARGE SCALE GENOMIC DNA]</scope>
    <source>
        <strain evidence="12 13">DSE2036</strain>
    </source>
</reference>
<keyword evidence="13" id="KW-1185">Reference proteome</keyword>
<accession>A0A2V1DS48</accession>
<dbReference type="CDD" id="cd19757">
    <property type="entry name" value="Bbox1"/>
    <property type="match status" value="1"/>
</dbReference>
<dbReference type="PROSITE" id="PS00518">
    <property type="entry name" value="ZF_RING_1"/>
    <property type="match status" value="1"/>
</dbReference>
<dbReference type="InterPro" id="IPR001841">
    <property type="entry name" value="Znf_RING"/>
</dbReference>
<dbReference type="InterPro" id="IPR002641">
    <property type="entry name" value="PNPLA_dom"/>
</dbReference>
<evidence type="ECO:0000259" key="10">
    <source>
        <dbReference type="PROSITE" id="PS50089"/>
    </source>
</evidence>
<evidence type="ECO:0000313" key="12">
    <source>
        <dbReference type="EMBL" id="PVI00816.1"/>
    </source>
</evidence>
<proteinExistence type="predicted"/>
<evidence type="ECO:0000256" key="7">
    <source>
        <dbReference type="PROSITE-ProRule" id="PRU00175"/>
    </source>
</evidence>
<evidence type="ECO:0008006" key="14">
    <source>
        <dbReference type="Google" id="ProtNLM"/>
    </source>
</evidence>
<dbReference type="InterPro" id="IPR016035">
    <property type="entry name" value="Acyl_Trfase/lysoPLipase"/>
</dbReference>
<feature type="region of interest" description="Disordered" evidence="9">
    <location>
        <begin position="236"/>
        <end position="260"/>
    </location>
</feature>
<dbReference type="EMBL" id="KZ805367">
    <property type="protein sequence ID" value="PVI00816.1"/>
    <property type="molecule type" value="Genomic_DNA"/>
</dbReference>
<dbReference type="GO" id="GO:0047499">
    <property type="term" value="F:calcium-independent phospholipase A2 activity"/>
    <property type="evidence" value="ECO:0007669"/>
    <property type="project" value="TreeGrafter"/>
</dbReference>
<keyword evidence="4" id="KW-0862">Zinc</keyword>